<comment type="caution">
    <text evidence="1">The sequence shown here is derived from an EMBL/GenBank/DDBJ whole genome shotgun (WGS) entry which is preliminary data.</text>
</comment>
<dbReference type="EMBL" id="BAABME010005455">
    <property type="protein sequence ID" value="GAA0165679.1"/>
    <property type="molecule type" value="Genomic_DNA"/>
</dbReference>
<accession>A0AAV3QNN1</accession>
<evidence type="ECO:0000313" key="2">
    <source>
        <dbReference type="Proteomes" id="UP001454036"/>
    </source>
</evidence>
<organism evidence="1 2">
    <name type="scientific">Lithospermum erythrorhizon</name>
    <name type="common">Purple gromwell</name>
    <name type="synonym">Lithospermum officinale var. erythrorhizon</name>
    <dbReference type="NCBI Taxonomy" id="34254"/>
    <lineage>
        <taxon>Eukaryota</taxon>
        <taxon>Viridiplantae</taxon>
        <taxon>Streptophyta</taxon>
        <taxon>Embryophyta</taxon>
        <taxon>Tracheophyta</taxon>
        <taxon>Spermatophyta</taxon>
        <taxon>Magnoliopsida</taxon>
        <taxon>eudicotyledons</taxon>
        <taxon>Gunneridae</taxon>
        <taxon>Pentapetalae</taxon>
        <taxon>asterids</taxon>
        <taxon>lamiids</taxon>
        <taxon>Boraginales</taxon>
        <taxon>Boraginaceae</taxon>
        <taxon>Boraginoideae</taxon>
        <taxon>Lithospermeae</taxon>
        <taxon>Lithospermum</taxon>
    </lineage>
</organism>
<name>A0AAV3QNN1_LITER</name>
<reference evidence="1 2" key="1">
    <citation type="submission" date="2024-01" db="EMBL/GenBank/DDBJ databases">
        <title>The complete chloroplast genome sequence of Lithospermum erythrorhizon: insights into the phylogenetic relationship among Boraginaceae species and the maternal lineages of purple gromwells.</title>
        <authorList>
            <person name="Okada T."/>
            <person name="Watanabe K."/>
        </authorList>
    </citation>
    <scope>NUCLEOTIDE SEQUENCE [LARGE SCALE GENOMIC DNA]</scope>
</reference>
<dbReference type="Proteomes" id="UP001454036">
    <property type="component" value="Unassembled WGS sequence"/>
</dbReference>
<proteinExistence type="predicted"/>
<protein>
    <submittedName>
        <fullName evidence="1">Uncharacterized protein</fullName>
    </submittedName>
</protein>
<dbReference type="AlphaFoldDB" id="A0AAV3QNN1"/>
<evidence type="ECO:0000313" key="1">
    <source>
        <dbReference type="EMBL" id="GAA0165679.1"/>
    </source>
</evidence>
<sequence length="67" mass="7512">MDCYEGEQAIYDSALFIQQLAQVSQHARKKIDELRNHGLQSVPVSEYKNLVTYTGVRGPGIPFDDNG</sequence>
<gene>
    <name evidence="1" type="ORF">LIER_21014</name>
</gene>
<keyword evidence="2" id="KW-1185">Reference proteome</keyword>